<dbReference type="ChiTaRS" id="TNK1">
    <property type="organism name" value="human"/>
</dbReference>
<accession>L8E7K1</accession>
<sequence length="75" mass="8340">MSWPGPELSFCGHRHQHEKPRPLRAWPHGTKRNQNKVPTGVDVPPGEIPPAVGTWRRSPELGTGKCLLPPMLLGF</sequence>
<reference evidence="2" key="1">
    <citation type="journal article" date="2013" name="PLoS ONE">
        <title>Direct detection of alternative open reading frames translation products in human significantly expands the proteome.</title>
        <authorList>
            <person name="Vanderperre B."/>
            <person name="Lucier J.-F."/>
            <person name="Motard J."/>
            <person name="Tremblay G."/>
            <person name="Vanderperre S."/>
            <person name="Wisztorski M."/>
            <person name="Salzet M."/>
            <person name="Boisvert F.-M."/>
            <person name="Roucou X."/>
        </authorList>
    </citation>
    <scope>NUCLEOTIDE SEQUENCE</scope>
</reference>
<feature type="region of interest" description="Disordered" evidence="1">
    <location>
        <begin position="1"/>
        <end position="60"/>
    </location>
</feature>
<evidence type="ECO:0000256" key="1">
    <source>
        <dbReference type="SAM" id="MobiDB-lite"/>
    </source>
</evidence>
<name>L8E7K1_HUMAN</name>
<protein>
    <submittedName>
        <fullName evidence="2">Alternative protein TNK1</fullName>
    </submittedName>
</protein>
<proteinExistence type="predicted"/>
<evidence type="ECO:0000313" key="2">
    <source>
        <dbReference type="EMBL" id="CCQ43245.1"/>
    </source>
</evidence>
<dbReference type="EMBL" id="HF583748">
    <property type="protein sequence ID" value="CCQ43245.1"/>
    <property type="molecule type" value="Genomic_DNA"/>
</dbReference>
<gene>
    <name evidence="2" type="primary">TNK1</name>
</gene>
<dbReference type="OrthoDB" id="635774at2759"/>
<organism evidence="2">
    <name type="scientific">Homo sapiens</name>
    <name type="common">Human</name>
    <dbReference type="NCBI Taxonomy" id="9606"/>
    <lineage>
        <taxon>Eukaryota</taxon>
        <taxon>Metazoa</taxon>
        <taxon>Chordata</taxon>
        <taxon>Craniata</taxon>
        <taxon>Vertebrata</taxon>
        <taxon>Euteleostomi</taxon>
        <taxon>Mammalia</taxon>
        <taxon>Eutheria</taxon>
        <taxon>Euarchontoglires</taxon>
        <taxon>Primates</taxon>
        <taxon>Haplorrhini</taxon>
        <taxon>Catarrhini</taxon>
        <taxon>Hominidae</taxon>
        <taxon>Homo</taxon>
    </lineage>
</organism>
<dbReference type="AlphaFoldDB" id="L8E7K1"/>